<dbReference type="InterPro" id="IPR011297">
    <property type="entry name" value="PTS_IIABC_b_glu"/>
</dbReference>
<feature type="transmembrane region" description="Helical" evidence="17">
    <location>
        <begin position="283"/>
        <end position="303"/>
    </location>
</feature>
<evidence type="ECO:0000259" key="20">
    <source>
        <dbReference type="PROSITE" id="PS51103"/>
    </source>
</evidence>
<dbReference type="GO" id="GO:0005886">
    <property type="term" value="C:plasma membrane"/>
    <property type="evidence" value="ECO:0007669"/>
    <property type="project" value="UniProtKB-SubCell"/>
</dbReference>
<evidence type="ECO:0000313" key="22">
    <source>
        <dbReference type="Proteomes" id="UP000051330"/>
    </source>
</evidence>
<dbReference type="InterPro" id="IPR036878">
    <property type="entry name" value="Glu_permease_IIB"/>
</dbReference>
<dbReference type="InterPro" id="IPR013013">
    <property type="entry name" value="PTS_EIIC_1"/>
</dbReference>
<evidence type="ECO:0000256" key="6">
    <source>
        <dbReference type="ARBA" id="ARBA00022683"/>
    </source>
</evidence>
<dbReference type="PATRIC" id="fig|1423792.3.peg.148"/>
<dbReference type="NCBIfam" id="TIGR00830">
    <property type="entry name" value="PTBA"/>
    <property type="match status" value="1"/>
</dbReference>
<proteinExistence type="predicted"/>
<keyword evidence="9 17" id="KW-1133">Transmembrane helix</keyword>
<evidence type="ECO:0000256" key="14">
    <source>
        <dbReference type="ARBA" id="ARBA00074554"/>
    </source>
</evidence>
<evidence type="ECO:0000259" key="18">
    <source>
        <dbReference type="PROSITE" id="PS51093"/>
    </source>
</evidence>
<dbReference type="NCBIfam" id="TIGR01995">
    <property type="entry name" value="PTS-II-ABC-beta"/>
    <property type="match status" value="1"/>
</dbReference>
<dbReference type="PROSITE" id="PS51093">
    <property type="entry name" value="PTS_EIIA_TYPE_1"/>
    <property type="match status" value="1"/>
</dbReference>
<evidence type="ECO:0000256" key="13">
    <source>
        <dbReference type="ARBA" id="ARBA00048931"/>
    </source>
</evidence>
<feature type="transmembrane region" description="Helical" evidence="17">
    <location>
        <begin position="426"/>
        <end position="447"/>
    </location>
</feature>
<name>A0A0R1N2Y0_9LACO</name>
<dbReference type="GO" id="GO:0015771">
    <property type="term" value="P:trehalose transport"/>
    <property type="evidence" value="ECO:0007669"/>
    <property type="project" value="TreeGrafter"/>
</dbReference>
<dbReference type="Pfam" id="PF00358">
    <property type="entry name" value="PTS_EIIA_1"/>
    <property type="match status" value="1"/>
</dbReference>
<dbReference type="InterPro" id="IPR050558">
    <property type="entry name" value="PTS_Sugar-Specific_Components"/>
</dbReference>
<dbReference type="SUPFAM" id="SSF55604">
    <property type="entry name" value="Glucose permease domain IIB"/>
    <property type="match status" value="1"/>
</dbReference>
<dbReference type="STRING" id="1423792.FD09_GL000145"/>
<dbReference type="GO" id="GO:0008982">
    <property type="term" value="F:protein-N(PI)-phosphohistidine-sugar phosphotransferase activity"/>
    <property type="evidence" value="ECO:0007669"/>
    <property type="project" value="InterPro"/>
</dbReference>
<dbReference type="Pfam" id="PF00367">
    <property type="entry name" value="PTS_EIIB"/>
    <property type="match status" value="1"/>
</dbReference>
<dbReference type="PROSITE" id="PS51103">
    <property type="entry name" value="PTS_EIIC_TYPE_1"/>
    <property type="match status" value="1"/>
</dbReference>
<dbReference type="CDD" id="cd00212">
    <property type="entry name" value="PTS_IIB_glc"/>
    <property type="match status" value="1"/>
</dbReference>
<evidence type="ECO:0000256" key="7">
    <source>
        <dbReference type="ARBA" id="ARBA00022692"/>
    </source>
</evidence>
<dbReference type="GO" id="GO:0009401">
    <property type="term" value="P:phosphoenolpyruvate-dependent sugar phosphotransferase system"/>
    <property type="evidence" value="ECO:0007669"/>
    <property type="project" value="UniProtKB-KW"/>
</dbReference>
<evidence type="ECO:0000256" key="15">
    <source>
        <dbReference type="ARBA" id="ARBA00081008"/>
    </source>
</evidence>
<dbReference type="FunFam" id="3.30.1360.60:FF:000001">
    <property type="entry name" value="PTS system glucose-specific IIBC component PtsG"/>
    <property type="match status" value="1"/>
</dbReference>
<evidence type="ECO:0000256" key="12">
    <source>
        <dbReference type="ARBA" id="ARBA00045139"/>
    </source>
</evidence>
<evidence type="ECO:0000259" key="19">
    <source>
        <dbReference type="PROSITE" id="PS51098"/>
    </source>
</evidence>
<dbReference type="AlphaFoldDB" id="A0A0R1N2Y0"/>
<protein>
    <recommendedName>
        <fullName evidence="14">PTS system sucrose-specific EIIBCA component</fullName>
        <ecNumber evidence="11">2.7.1.211</ecNumber>
    </recommendedName>
    <alternativeName>
        <fullName evidence="15">EIIBCA-Scr</fullName>
    </alternativeName>
</protein>
<evidence type="ECO:0000256" key="17">
    <source>
        <dbReference type="SAM" id="Phobius"/>
    </source>
</evidence>
<evidence type="ECO:0000256" key="2">
    <source>
        <dbReference type="ARBA" id="ARBA00022448"/>
    </source>
</evidence>
<feature type="domain" description="PTS EIIA type-1" evidence="18">
    <location>
        <begin position="503"/>
        <end position="608"/>
    </location>
</feature>
<dbReference type="Gene3D" id="2.70.70.10">
    <property type="entry name" value="Glucose Permease (Domain IIA)"/>
    <property type="match status" value="1"/>
</dbReference>
<organism evidence="21 22">
    <name type="scientific">Schleiferilactobacillus perolens DSM 12744</name>
    <dbReference type="NCBI Taxonomy" id="1423792"/>
    <lineage>
        <taxon>Bacteria</taxon>
        <taxon>Bacillati</taxon>
        <taxon>Bacillota</taxon>
        <taxon>Bacilli</taxon>
        <taxon>Lactobacillales</taxon>
        <taxon>Lactobacillaceae</taxon>
        <taxon>Schleiferilactobacillus</taxon>
    </lineage>
</organism>
<keyword evidence="10 17" id="KW-0472">Membrane</keyword>
<feature type="domain" description="PTS EIIC type-1" evidence="20">
    <location>
        <begin position="105"/>
        <end position="463"/>
    </location>
</feature>
<evidence type="ECO:0000256" key="11">
    <source>
        <dbReference type="ARBA" id="ARBA00044053"/>
    </source>
</evidence>
<feature type="domain" description="PTS EIIB type-1" evidence="19">
    <location>
        <begin position="1"/>
        <end position="81"/>
    </location>
</feature>
<keyword evidence="22" id="KW-1185">Reference proteome</keyword>
<keyword evidence="8" id="KW-0418">Kinase</keyword>
<dbReference type="PROSITE" id="PS00371">
    <property type="entry name" value="PTS_EIIA_TYPE_1_HIS"/>
    <property type="match status" value="1"/>
</dbReference>
<keyword evidence="4" id="KW-0762">Sugar transport</keyword>
<dbReference type="PANTHER" id="PTHR30175:SF1">
    <property type="entry name" value="PTS SYSTEM ARBUTIN-, CELLOBIOSE-, AND SALICIN-SPECIFIC EIIBC COMPONENT-RELATED"/>
    <property type="match status" value="1"/>
</dbReference>
<dbReference type="PROSITE" id="PS51098">
    <property type="entry name" value="PTS_EIIB_TYPE_1"/>
    <property type="match status" value="1"/>
</dbReference>
<dbReference type="Gene3D" id="3.30.1360.60">
    <property type="entry name" value="Glucose permease domain IIB"/>
    <property type="match status" value="1"/>
</dbReference>
<feature type="active site" description="Phosphocysteine intermediate; for EIIB activity" evidence="16">
    <location>
        <position position="21"/>
    </location>
</feature>
<dbReference type="PROSITE" id="PS01035">
    <property type="entry name" value="PTS_EIIB_TYPE_1_CYS"/>
    <property type="match status" value="1"/>
</dbReference>
<comment type="function">
    <text evidence="12">The phosphoenolpyruvate-dependent sugar phosphotransferase system (sugar PTS), a major carbohydrate active transport system, catalyzes the phosphorylation of incoming sugar substrates concomitantly with their translocation across the cell membrane. This system is involved in sucrose transport.</text>
</comment>
<evidence type="ECO:0000256" key="5">
    <source>
        <dbReference type="ARBA" id="ARBA00022679"/>
    </source>
</evidence>
<dbReference type="InterPro" id="IPR018113">
    <property type="entry name" value="PTrfase_EIIB_Cys"/>
</dbReference>
<evidence type="ECO:0000256" key="10">
    <source>
        <dbReference type="ARBA" id="ARBA00023136"/>
    </source>
</evidence>
<dbReference type="Proteomes" id="UP000051330">
    <property type="component" value="Unassembled WGS sequence"/>
</dbReference>
<feature type="transmembrane region" description="Helical" evidence="17">
    <location>
        <begin position="143"/>
        <end position="164"/>
    </location>
</feature>
<accession>A0A0R1N2Y0</accession>
<feature type="transmembrane region" description="Helical" evidence="17">
    <location>
        <begin position="211"/>
        <end position="228"/>
    </location>
</feature>
<feature type="transmembrane region" description="Helical" evidence="17">
    <location>
        <begin position="384"/>
        <end position="406"/>
    </location>
</feature>
<dbReference type="EC" id="2.7.1.211" evidence="11"/>
<evidence type="ECO:0000256" key="16">
    <source>
        <dbReference type="PROSITE-ProRule" id="PRU00421"/>
    </source>
</evidence>
<evidence type="ECO:0000256" key="1">
    <source>
        <dbReference type="ARBA" id="ARBA00004651"/>
    </source>
</evidence>
<keyword evidence="5" id="KW-0808">Transferase</keyword>
<dbReference type="SUPFAM" id="SSF51261">
    <property type="entry name" value="Duplicated hybrid motif"/>
    <property type="match status" value="1"/>
</dbReference>
<evidence type="ECO:0000313" key="21">
    <source>
        <dbReference type="EMBL" id="KRL14497.1"/>
    </source>
</evidence>
<dbReference type="GO" id="GO:0090589">
    <property type="term" value="F:protein-phosphocysteine-trehalose phosphotransferase system transporter activity"/>
    <property type="evidence" value="ECO:0007669"/>
    <property type="project" value="TreeGrafter"/>
</dbReference>
<dbReference type="InterPro" id="IPR003352">
    <property type="entry name" value="PTS_EIIC"/>
</dbReference>
<feature type="transmembrane region" description="Helical" evidence="17">
    <location>
        <begin position="176"/>
        <end position="199"/>
    </location>
</feature>
<sequence length="633" mass="66998">MAQNILTAVGGQKNVQSLIHCSTRLRFVLKDEKSINDDQVKAIDGVLSVARAGGQYQVVVGTNVTDVYDDILKIGNLGIDDPSLQNALTEKKKITPASIFNGIIKAITGTIAPVIPIMAGAGMGKVLLLVLTLTGLISDKSQTYILLNLIFDTGFFFLPGFVGFSAAKIFGANQYLGAFVGLATLHPAWTALVAAKAPINFLGANVSLVSYSAQIIPALLSVWLMSYVEKWVKKITPQSIAVFFEPMMVMLITLPLTFVVIGPAGNLVSEGVANASLWMYNNVGWLAIPVLAALYPWLVSMGVHKALSPISIMLVAQQGFDPIIRVVALCSNISQAAASLAVGLKTKNKKLRSLALSSSITAYLGGITEPALYGVNLKLKKPMYGAMIGAASAGVVAGLLKMKAFIYVTPGLLSLPMWLSKTENYIPQAIATLLISSIVTFVATWIIGFDDQPDSIKVAEQPNSVENLSNQNVSSGSTVSLNTPVPLMVPVSGKVHPLADVNDPTFSSGIMGKGIAIDPNSDQIVSPVNGKIVATFETGHAIGIDDTENGIQLLIHIGIDTVSLKGKYFENLVTKGDAVTVGQPLIHFSPAKIKEAGLDPVVMLIVTNSDHFNNVQPQPIADAAIGQTAIMVQ</sequence>
<keyword evidence="6" id="KW-0598">Phosphotransferase system</keyword>
<dbReference type="GO" id="GO:0016301">
    <property type="term" value="F:kinase activity"/>
    <property type="evidence" value="ECO:0007669"/>
    <property type="project" value="UniProtKB-KW"/>
</dbReference>
<keyword evidence="3" id="KW-1003">Cell membrane</keyword>
<comment type="subcellular location">
    <subcellularLocation>
        <location evidence="1">Cell membrane</location>
        <topology evidence="1">Multi-pass membrane protein</topology>
    </subcellularLocation>
</comment>
<keyword evidence="7 17" id="KW-0812">Transmembrane</keyword>
<dbReference type="EMBL" id="AZEC01000001">
    <property type="protein sequence ID" value="KRL14497.1"/>
    <property type="molecule type" value="Genomic_DNA"/>
</dbReference>
<dbReference type="InterPro" id="IPR001127">
    <property type="entry name" value="PTS_EIIA_1_perm"/>
</dbReference>
<dbReference type="Pfam" id="PF02378">
    <property type="entry name" value="PTS_EIIC"/>
    <property type="match status" value="1"/>
</dbReference>
<evidence type="ECO:0000256" key="4">
    <source>
        <dbReference type="ARBA" id="ARBA00022597"/>
    </source>
</evidence>
<reference evidence="21 22" key="1">
    <citation type="journal article" date="2015" name="Genome Announc.">
        <title>Expanding the biotechnology potential of lactobacilli through comparative genomics of 213 strains and associated genera.</title>
        <authorList>
            <person name="Sun Z."/>
            <person name="Harris H.M."/>
            <person name="McCann A."/>
            <person name="Guo C."/>
            <person name="Argimon S."/>
            <person name="Zhang W."/>
            <person name="Yang X."/>
            <person name="Jeffery I.B."/>
            <person name="Cooney J.C."/>
            <person name="Kagawa T.F."/>
            <person name="Liu W."/>
            <person name="Song Y."/>
            <person name="Salvetti E."/>
            <person name="Wrobel A."/>
            <person name="Rasinkangas P."/>
            <person name="Parkhill J."/>
            <person name="Rea M.C."/>
            <person name="O'Sullivan O."/>
            <person name="Ritari J."/>
            <person name="Douillard F.P."/>
            <person name="Paul Ross R."/>
            <person name="Yang R."/>
            <person name="Briner A.E."/>
            <person name="Felis G.E."/>
            <person name="de Vos W.M."/>
            <person name="Barrangou R."/>
            <person name="Klaenhammer T.R."/>
            <person name="Caufield P.W."/>
            <person name="Cui Y."/>
            <person name="Zhang H."/>
            <person name="O'Toole P.W."/>
        </authorList>
    </citation>
    <scope>NUCLEOTIDE SEQUENCE [LARGE SCALE GENOMIC DNA]</scope>
    <source>
        <strain evidence="21 22">DSM 12744</strain>
    </source>
</reference>
<feature type="transmembrane region" description="Helical" evidence="17">
    <location>
        <begin position="240"/>
        <end position="263"/>
    </location>
</feature>
<comment type="caution">
    <text evidence="21">The sequence shown here is derived from an EMBL/GenBank/DDBJ whole genome shotgun (WGS) entry which is preliminary data.</text>
</comment>
<evidence type="ECO:0000256" key="9">
    <source>
        <dbReference type="ARBA" id="ARBA00022989"/>
    </source>
</evidence>
<gene>
    <name evidence="21" type="ORF">FD09_GL000145</name>
</gene>
<comment type="catalytic activity">
    <reaction evidence="13">
        <text>N(pros)-phospho-L-histidyl-[protein](out) + sucrose = sucrose 6(G)-phosphate(in) + L-histidyl-[protein]</text>
        <dbReference type="Rhea" id="RHEA:49236"/>
        <dbReference type="Rhea" id="RHEA-COMP:9745"/>
        <dbReference type="Rhea" id="RHEA-COMP:9746"/>
        <dbReference type="ChEBI" id="CHEBI:17992"/>
        <dbReference type="ChEBI" id="CHEBI:29979"/>
        <dbReference type="ChEBI" id="CHEBI:64837"/>
        <dbReference type="ChEBI" id="CHEBI:91002"/>
        <dbReference type="EC" id="2.7.1.211"/>
    </reaction>
</comment>
<evidence type="ECO:0000256" key="8">
    <source>
        <dbReference type="ARBA" id="ARBA00022777"/>
    </source>
</evidence>
<dbReference type="PANTHER" id="PTHR30175">
    <property type="entry name" value="PHOSPHOTRANSFERASE SYSTEM TRANSPORT PROTEIN"/>
    <property type="match status" value="1"/>
</dbReference>
<dbReference type="InterPro" id="IPR011055">
    <property type="entry name" value="Dup_hybrid_motif"/>
</dbReference>
<dbReference type="InterPro" id="IPR001996">
    <property type="entry name" value="PTS_IIB_1"/>
</dbReference>
<keyword evidence="2" id="KW-0813">Transport</keyword>
<evidence type="ECO:0000256" key="3">
    <source>
        <dbReference type="ARBA" id="ARBA00022475"/>
    </source>
</evidence>
<dbReference type="FunFam" id="2.70.70.10:FF:000001">
    <property type="entry name" value="PTS system glucose-specific IIA component"/>
    <property type="match status" value="1"/>
</dbReference>